<evidence type="ECO:0000256" key="1">
    <source>
        <dbReference type="ARBA" id="ARBA00005594"/>
    </source>
</evidence>
<name>A0A0B1SWJ7_OESDE</name>
<dbReference type="AlphaFoldDB" id="A0A0B1SWJ7"/>
<keyword evidence="2" id="KW-0436">Ligase</keyword>
<keyword evidence="5" id="KW-0648">Protein biosynthesis</keyword>
<dbReference type="OrthoDB" id="10249672at2759"/>
<keyword evidence="4" id="KW-0067">ATP-binding</keyword>
<evidence type="ECO:0000256" key="2">
    <source>
        <dbReference type="ARBA" id="ARBA00022598"/>
    </source>
</evidence>
<protein>
    <submittedName>
        <fullName evidence="7">Uncharacterized protein</fullName>
    </submittedName>
</protein>
<dbReference type="GO" id="GO:0005524">
    <property type="term" value="F:ATP binding"/>
    <property type="evidence" value="ECO:0007669"/>
    <property type="project" value="UniProtKB-KW"/>
</dbReference>
<dbReference type="GO" id="GO:0006429">
    <property type="term" value="P:leucyl-tRNA aminoacylation"/>
    <property type="evidence" value="ECO:0007669"/>
    <property type="project" value="InterPro"/>
</dbReference>
<evidence type="ECO:0000256" key="5">
    <source>
        <dbReference type="ARBA" id="ARBA00022917"/>
    </source>
</evidence>
<sequence>MAATLRKLWADKLLSSSGYTVLGFLRGRKKGHCVHCYCGALPMRKTHYCVVTSVPSDSPDDYAALTDLEKKTLIEKYGITDEIFHVPIIDIPGLRNLAAADMCRKLKIESQNEKDKLEEAKILKGFYDGVVIVGKYAGQKTADVKKLIQTDMIAEGLHQEVDFGGTLSHLVTSSIDPFYIL</sequence>
<evidence type="ECO:0000256" key="4">
    <source>
        <dbReference type="ARBA" id="ARBA00022840"/>
    </source>
</evidence>
<evidence type="ECO:0000256" key="3">
    <source>
        <dbReference type="ARBA" id="ARBA00022741"/>
    </source>
</evidence>
<evidence type="ECO:0000313" key="7">
    <source>
        <dbReference type="EMBL" id="KHJ87560.1"/>
    </source>
</evidence>
<gene>
    <name evidence="7" type="ORF">OESDEN_12664</name>
</gene>
<keyword evidence="6" id="KW-0030">Aminoacyl-tRNA synthetase</keyword>
<dbReference type="PANTHER" id="PTHR45794:SF1">
    <property type="entry name" value="LEUCINE--TRNA LIGASE, CYTOPLASMIC"/>
    <property type="match status" value="1"/>
</dbReference>
<reference evidence="7 8" key="1">
    <citation type="submission" date="2014-03" db="EMBL/GenBank/DDBJ databases">
        <title>Draft genome of the hookworm Oesophagostomum dentatum.</title>
        <authorList>
            <person name="Mitreva M."/>
        </authorList>
    </citation>
    <scope>NUCLEOTIDE SEQUENCE [LARGE SCALE GENOMIC DNA]</scope>
    <source>
        <strain evidence="7 8">OD-Hann</strain>
    </source>
</reference>
<dbReference type="PANTHER" id="PTHR45794">
    <property type="entry name" value="LEUCYL-TRNA SYNTHETASE"/>
    <property type="match status" value="1"/>
</dbReference>
<comment type="similarity">
    <text evidence="1">Belongs to the class-I aminoacyl-tRNA synthetase family.</text>
</comment>
<dbReference type="InterPro" id="IPR009008">
    <property type="entry name" value="Val/Leu/Ile-tRNA-synth_edit"/>
</dbReference>
<dbReference type="Proteomes" id="UP000053660">
    <property type="component" value="Unassembled WGS sequence"/>
</dbReference>
<evidence type="ECO:0000313" key="8">
    <source>
        <dbReference type="Proteomes" id="UP000053660"/>
    </source>
</evidence>
<dbReference type="GO" id="GO:0004823">
    <property type="term" value="F:leucine-tRNA ligase activity"/>
    <property type="evidence" value="ECO:0007669"/>
    <property type="project" value="InterPro"/>
</dbReference>
<keyword evidence="3" id="KW-0547">Nucleotide-binding</keyword>
<dbReference type="GO" id="GO:0002161">
    <property type="term" value="F:aminoacyl-tRNA deacylase activity"/>
    <property type="evidence" value="ECO:0007669"/>
    <property type="project" value="InterPro"/>
</dbReference>
<evidence type="ECO:0000256" key="6">
    <source>
        <dbReference type="ARBA" id="ARBA00023146"/>
    </source>
</evidence>
<dbReference type="EMBL" id="KN557484">
    <property type="protein sequence ID" value="KHJ87560.1"/>
    <property type="molecule type" value="Genomic_DNA"/>
</dbReference>
<dbReference type="InterPro" id="IPR004493">
    <property type="entry name" value="Leu-tRNA-synth_Ia_arc/euk"/>
</dbReference>
<keyword evidence="8" id="KW-1185">Reference proteome</keyword>
<dbReference type="Gene3D" id="3.90.740.10">
    <property type="entry name" value="Valyl/Leucyl/Isoleucyl-tRNA synthetase, editing domain"/>
    <property type="match status" value="1"/>
</dbReference>
<dbReference type="SUPFAM" id="SSF50677">
    <property type="entry name" value="ValRS/IleRS/LeuRS editing domain"/>
    <property type="match status" value="1"/>
</dbReference>
<organism evidence="7 8">
    <name type="scientific">Oesophagostomum dentatum</name>
    <name type="common">Nodular worm</name>
    <dbReference type="NCBI Taxonomy" id="61180"/>
    <lineage>
        <taxon>Eukaryota</taxon>
        <taxon>Metazoa</taxon>
        <taxon>Ecdysozoa</taxon>
        <taxon>Nematoda</taxon>
        <taxon>Chromadorea</taxon>
        <taxon>Rhabditida</taxon>
        <taxon>Rhabditina</taxon>
        <taxon>Rhabditomorpha</taxon>
        <taxon>Strongyloidea</taxon>
        <taxon>Strongylidae</taxon>
        <taxon>Oesophagostomum</taxon>
    </lineage>
</organism>
<proteinExistence type="inferred from homology"/>
<accession>A0A0B1SWJ7</accession>